<accession>A0AAP2RF47</accession>
<dbReference type="InterPro" id="IPR018700">
    <property type="entry name" value="DUF2204"/>
</dbReference>
<dbReference type="Pfam" id="PF09970">
    <property type="entry name" value="DUF2204"/>
    <property type="match status" value="1"/>
</dbReference>
<dbReference type="InterPro" id="IPR043519">
    <property type="entry name" value="NT_sf"/>
</dbReference>
<keyword evidence="2" id="KW-1185">Reference proteome</keyword>
<dbReference type="Gene3D" id="3.30.460.40">
    <property type="match status" value="1"/>
</dbReference>
<comment type="caution">
    <text evidence="1">The sequence shown here is derived from an EMBL/GenBank/DDBJ whole genome shotgun (WGS) entry which is preliminary data.</text>
</comment>
<proteinExistence type="predicted"/>
<dbReference type="EMBL" id="PGCK01000006">
    <property type="protein sequence ID" value="MCD1294955.1"/>
    <property type="molecule type" value="Genomic_DNA"/>
</dbReference>
<sequence length="198" mass="23197">MELKERFRTYKEMTNILDEHGIPFLVGGGIAVMSYCNRRPTKDIDLYIEPDKKTAALEALRENGYDINEMDEVHWISKAYKKGLIIDFILENVGGVITTADTIRHGKKRDIFGYEFNVMSPEDLILRKILAMRSTRNDWYDAIVVLWNTYEAMDWDYFLSIIGEHYERALSFLLYVRSDNEHIIPIPDYVVSTLIKKM</sequence>
<evidence type="ECO:0000313" key="2">
    <source>
        <dbReference type="Proteomes" id="UP001320159"/>
    </source>
</evidence>
<evidence type="ECO:0000313" key="1">
    <source>
        <dbReference type="EMBL" id="MCD1294955.1"/>
    </source>
</evidence>
<name>A0AAP2RF47_9EURY</name>
<dbReference type="Proteomes" id="UP001320159">
    <property type="component" value="Unassembled WGS sequence"/>
</dbReference>
<dbReference type="RefSeq" id="WP_230741794.1">
    <property type="nucleotide sequence ID" value="NZ_PGCK01000006.1"/>
</dbReference>
<reference evidence="1 2" key="1">
    <citation type="submission" date="2017-11" db="EMBL/GenBank/DDBJ databases">
        <title>Isolation and Characterization of Family Methanocellaceae Species from Potential Methane Hydrate Area Offshore Southwestern Taiwan.</title>
        <authorList>
            <person name="Zhang W.-L."/>
            <person name="Chen W.-C."/>
            <person name="Lai M.-C."/>
            <person name="Chen S.-C."/>
        </authorList>
    </citation>
    <scope>NUCLEOTIDE SEQUENCE [LARGE SCALE GENOMIC DNA]</scope>
    <source>
        <strain evidence="1 2">CWC-04</strain>
    </source>
</reference>
<protein>
    <submittedName>
        <fullName evidence="1">Uncharacterized protein</fullName>
    </submittedName>
</protein>
<dbReference type="AlphaFoldDB" id="A0AAP2RF47"/>
<dbReference type="SUPFAM" id="SSF81301">
    <property type="entry name" value="Nucleotidyltransferase"/>
    <property type="match status" value="1"/>
</dbReference>
<gene>
    <name evidence="1" type="ORF">CUJ83_08085</name>
</gene>
<organism evidence="1 2">
    <name type="scientific">Methanooceanicella nereidis</name>
    <dbReference type="NCBI Taxonomy" id="2052831"/>
    <lineage>
        <taxon>Archaea</taxon>
        <taxon>Methanobacteriati</taxon>
        <taxon>Methanobacteriota</taxon>
        <taxon>Stenosarchaea group</taxon>
        <taxon>Methanomicrobia</taxon>
        <taxon>Methanocellales</taxon>
        <taxon>Methanocellaceae</taxon>
        <taxon>Methanooceanicella</taxon>
    </lineage>
</organism>